<reference evidence="1 2" key="1">
    <citation type="submission" date="2024-09" db="EMBL/GenBank/DDBJ databases">
        <title>Chromosome-scale assembly of Riccia fluitans.</title>
        <authorList>
            <person name="Paukszto L."/>
            <person name="Sawicki J."/>
            <person name="Karawczyk K."/>
            <person name="Piernik-Szablinska J."/>
            <person name="Szczecinska M."/>
            <person name="Mazdziarz M."/>
        </authorList>
    </citation>
    <scope>NUCLEOTIDE SEQUENCE [LARGE SCALE GENOMIC DNA]</scope>
    <source>
        <strain evidence="1">Rf_01</strain>
        <tissue evidence="1">Aerial parts of the thallus</tissue>
    </source>
</reference>
<sequence length="87" mass="9821">MFSQDLNPGFLGGSMNARWLAINCVTSKRFYYSCTQVITVVFRLGGSARVRKEVQALCSRAKGRRAERHFSFDSTAQFFAVALRTYA</sequence>
<keyword evidence="2" id="KW-1185">Reference proteome</keyword>
<gene>
    <name evidence="1" type="ORF">R1flu_021388</name>
</gene>
<proteinExistence type="predicted"/>
<dbReference type="EMBL" id="JBHFFA010000001">
    <property type="protein sequence ID" value="KAL2653260.1"/>
    <property type="molecule type" value="Genomic_DNA"/>
</dbReference>
<name>A0ABD1ZPK1_9MARC</name>
<comment type="caution">
    <text evidence="1">The sequence shown here is derived from an EMBL/GenBank/DDBJ whole genome shotgun (WGS) entry which is preliminary data.</text>
</comment>
<dbReference type="AlphaFoldDB" id="A0ABD1ZPK1"/>
<evidence type="ECO:0000313" key="2">
    <source>
        <dbReference type="Proteomes" id="UP001605036"/>
    </source>
</evidence>
<evidence type="ECO:0000313" key="1">
    <source>
        <dbReference type="EMBL" id="KAL2653260.1"/>
    </source>
</evidence>
<protein>
    <submittedName>
        <fullName evidence="1">Uncharacterized protein</fullName>
    </submittedName>
</protein>
<dbReference type="Proteomes" id="UP001605036">
    <property type="component" value="Unassembled WGS sequence"/>
</dbReference>
<organism evidence="1 2">
    <name type="scientific">Riccia fluitans</name>
    <dbReference type="NCBI Taxonomy" id="41844"/>
    <lineage>
        <taxon>Eukaryota</taxon>
        <taxon>Viridiplantae</taxon>
        <taxon>Streptophyta</taxon>
        <taxon>Embryophyta</taxon>
        <taxon>Marchantiophyta</taxon>
        <taxon>Marchantiopsida</taxon>
        <taxon>Marchantiidae</taxon>
        <taxon>Marchantiales</taxon>
        <taxon>Ricciaceae</taxon>
        <taxon>Riccia</taxon>
    </lineage>
</organism>
<accession>A0ABD1ZPK1</accession>